<organism evidence="2 3">
    <name type="scientific">Streptomyces luteoverticillatus</name>
    <name type="common">Streptoverticillium luteoverticillatus</name>
    <dbReference type="NCBI Taxonomy" id="66425"/>
    <lineage>
        <taxon>Bacteria</taxon>
        <taxon>Bacillati</taxon>
        <taxon>Actinomycetota</taxon>
        <taxon>Actinomycetes</taxon>
        <taxon>Kitasatosporales</taxon>
        <taxon>Streptomycetaceae</taxon>
        <taxon>Streptomyces</taxon>
    </lineage>
</organism>
<evidence type="ECO:0000313" key="3">
    <source>
        <dbReference type="Proteomes" id="UP000267900"/>
    </source>
</evidence>
<evidence type="ECO:0000256" key="1">
    <source>
        <dbReference type="SAM" id="MobiDB-lite"/>
    </source>
</evidence>
<dbReference type="AlphaFoldDB" id="A0A3Q9G009"/>
<reference evidence="2 3" key="1">
    <citation type="submission" date="2018-12" db="EMBL/GenBank/DDBJ databases">
        <title>The whole draft genome of Streptomyce luteoverticillatus CGMCC 15060.</title>
        <authorList>
            <person name="Feng Z."/>
            <person name="Chen G."/>
            <person name="Zhang J."/>
            <person name="Zhu H."/>
            <person name="Yu X."/>
            <person name="Zhang W."/>
            <person name="Zhang X."/>
        </authorList>
    </citation>
    <scope>NUCLEOTIDE SEQUENCE [LARGE SCALE GENOMIC DNA]</scope>
    <source>
        <strain evidence="2 3">CGMCC 15060</strain>
    </source>
</reference>
<keyword evidence="3" id="KW-1185">Reference proteome</keyword>
<gene>
    <name evidence="2" type="ORF">EKH77_26565</name>
</gene>
<proteinExistence type="predicted"/>
<evidence type="ECO:0000313" key="2">
    <source>
        <dbReference type="EMBL" id="AZQ74304.1"/>
    </source>
</evidence>
<accession>A0A3Q9G009</accession>
<sequence length="66" mass="7378">MRPDVPSSACDQPRHDGTLFQPSDGKRFVRPWEPPGRPGRPCRGRFPGPRPGRERPGARAVNSAFR</sequence>
<dbReference type="Proteomes" id="UP000267900">
    <property type="component" value="Chromosome"/>
</dbReference>
<protein>
    <submittedName>
        <fullName evidence="2">Uncharacterized protein</fullName>
    </submittedName>
</protein>
<dbReference type="EMBL" id="CP034587">
    <property type="protein sequence ID" value="AZQ74304.1"/>
    <property type="molecule type" value="Genomic_DNA"/>
</dbReference>
<feature type="region of interest" description="Disordered" evidence="1">
    <location>
        <begin position="1"/>
        <end position="66"/>
    </location>
</feature>
<name>A0A3Q9G009_STRLT</name>